<dbReference type="PANTHER" id="PTHR45754">
    <property type="entry name" value="METHYLENETETRAHYDROFOLATE REDUCTASE"/>
    <property type="match status" value="1"/>
</dbReference>
<evidence type="ECO:0000256" key="6">
    <source>
        <dbReference type="ARBA" id="ARBA00022857"/>
    </source>
</evidence>
<dbReference type="FunFam" id="3.20.20.220:FF:000002">
    <property type="entry name" value="Methylenetetrahydrofolate reductase"/>
    <property type="match status" value="1"/>
</dbReference>
<proteinExistence type="inferred from homology"/>
<dbReference type="InterPro" id="IPR003171">
    <property type="entry name" value="Mehydrof_redctse-like"/>
</dbReference>
<evidence type="ECO:0000313" key="11">
    <source>
        <dbReference type="Proteomes" id="UP000054107"/>
    </source>
</evidence>
<dbReference type="UniPathway" id="UPA00193"/>
<dbReference type="CDD" id="cd00537">
    <property type="entry name" value="MTHFR"/>
    <property type="match status" value="1"/>
</dbReference>
<dbReference type="InterPro" id="IPR053806">
    <property type="entry name" value="MTHFR_C"/>
</dbReference>
<dbReference type="GO" id="GO:0035999">
    <property type="term" value="P:tetrahydrofolate interconversion"/>
    <property type="evidence" value="ECO:0007669"/>
    <property type="project" value="UniProtKB-UniPathway"/>
</dbReference>
<comment type="similarity">
    <text evidence="3">Belongs to the methylenetetrahydrofolate reductase family.</text>
</comment>
<evidence type="ECO:0000256" key="8">
    <source>
        <dbReference type="RuleBase" id="RU004254"/>
    </source>
</evidence>
<comment type="pathway">
    <text evidence="2 8">One-carbon metabolism; tetrahydrofolate interconversion.</text>
</comment>
<organism evidence="10 11">
    <name type="scientific">Parasitella parasitica</name>
    <dbReference type="NCBI Taxonomy" id="35722"/>
    <lineage>
        <taxon>Eukaryota</taxon>
        <taxon>Fungi</taxon>
        <taxon>Fungi incertae sedis</taxon>
        <taxon>Mucoromycota</taxon>
        <taxon>Mucoromycotina</taxon>
        <taxon>Mucoromycetes</taxon>
        <taxon>Mucorales</taxon>
        <taxon>Mucorineae</taxon>
        <taxon>Mucoraceae</taxon>
        <taxon>Parasitella</taxon>
    </lineage>
</organism>
<dbReference type="GO" id="GO:0004489">
    <property type="term" value="F:methylenetetrahydrofolate reductase [NAD(P)H] activity"/>
    <property type="evidence" value="ECO:0007669"/>
    <property type="project" value="InterPro"/>
</dbReference>
<keyword evidence="7" id="KW-0560">Oxidoreductase</keyword>
<dbReference type="Pfam" id="PF02219">
    <property type="entry name" value="MTHFR"/>
    <property type="match status" value="1"/>
</dbReference>
<evidence type="ECO:0000256" key="2">
    <source>
        <dbReference type="ARBA" id="ARBA00004777"/>
    </source>
</evidence>
<dbReference type="EMBL" id="LN720399">
    <property type="protein sequence ID" value="CEP08805.1"/>
    <property type="molecule type" value="Genomic_DNA"/>
</dbReference>
<comment type="cofactor">
    <cofactor evidence="1">
        <name>FAD</name>
        <dbReference type="ChEBI" id="CHEBI:57692"/>
    </cofactor>
</comment>
<dbReference type="STRING" id="35722.A0A0B7MZX0"/>
<keyword evidence="4" id="KW-0285">Flavoprotein</keyword>
<dbReference type="GO" id="GO:0071949">
    <property type="term" value="F:FAD binding"/>
    <property type="evidence" value="ECO:0007669"/>
    <property type="project" value="TreeGrafter"/>
</dbReference>
<evidence type="ECO:0000256" key="7">
    <source>
        <dbReference type="ARBA" id="ARBA00023002"/>
    </source>
</evidence>
<dbReference type="GO" id="GO:0005829">
    <property type="term" value="C:cytosol"/>
    <property type="evidence" value="ECO:0007669"/>
    <property type="project" value="TreeGrafter"/>
</dbReference>
<evidence type="ECO:0000256" key="1">
    <source>
        <dbReference type="ARBA" id="ARBA00001974"/>
    </source>
</evidence>
<dbReference type="Pfam" id="PF21895">
    <property type="entry name" value="MTHFR_C"/>
    <property type="match status" value="1"/>
</dbReference>
<dbReference type="OrthoDB" id="16284at2759"/>
<accession>A0A0B7MZX0</accession>
<dbReference type="SUPFAM" id="SSF51730">
    <property type="entry name" value="FAD-linked oxidoreductase"/>
    <property type="match status" value="1"/>
</dbReference>
<keyword evidence="5" id="KW-0274">FAD</keyword>
<gene>
    <name evidence="10" type="primary">PARPA_02194.1 scaffold 3493</name>
</gene>
<feature type="domain" description="MTHFR SAM-binding regulatory" evidence="9">
    <location>
        <begin position="301"/>
        <end position="580"/>
    </location>
</feature>
<evidence type="ECO:0000259" key="9">
    <source>
        <dbReference type="Pfam" id="PF21895"/>
    </source>
</evidence>
<dbReference type="AlphaFoldDB" id="A0A0B7MZX0"/>
<dbReference type="InterPro" id="IPR029041">
    <property type="entry name" value="FAD-linked_oxidoreductase-like"/>
</dbReference>
<dbReference type="InterPro" id="IPR004621">
    <property type="entry name" value="Fadh2_euk"/>
</dbReference>
<keyword evidence="11" id="KW-1185">Reference proteome</keyword>
<dbReference type="NCBIfam" id="TIGR00677">
    <property type="entry name" value="fadh2_euk"/>
    <property type="match status" value="1"/>
</dbReference>
<protein>
    <recommendedName>
        <fullName evidence="9">MTHFR SAM-binding regulatory domain-containing protein</fullName>
    </recommendedName>
</protein>
<sequence>MKVIDKIHKAEQEGRPFWSFEYFPPKTAQGVQNLYDRMERMQRYGPEFIDVTWGAGGTSADLTTEIVATAQSVYGLETMMHLTCTNMPVKQIDDALEAAKNCGCQNILALRGDPPKGQANWESCKEGFEHAIDLVRYIREKYGDYFCIAVAGHPEGHIDNPDKEDDLLHLKKKVDAGADLVVTQLFFDIDSFLAFYKKARAIGITVPILPGVFPIQNYTGLKRVISFNNNFVPQKIWDDLEPIKDDDTAVKEYGINLTIEFIKKFRETGVNGFHIYTFNLERSSRLVLERLSLVAPVESIKPLPWNPSLTSKRAKENVRPIFWKNRAKSYIQRTETWDEFPNGRWGDSRSPAFGELDGWGINLKYPVEQCIDMWGSPTNIDDVAQTFARYCKGQIAGIPWSAQQLDAETDIIRQRLAAINLLGYLTINSQPAVNGVRSSHNVYGWGPKNGYVFQKAYLEFFVSPEKLNELIEKIGKDAQVTYYAVNKQGDLRTNTQSDEPNAVTWGVFPGKEIVQPTIVEAVAFMAWKDEAFELWNRWARIYERESESAELILDITKTWYLINIVHNDFQDENGIWKLFDLEIDGEISRKLLQSNAVAR</sequence>
<dbReference type="PANTHER" id="PTHR45754:SF3">
    <property type="entry name" value="METHYLENETETRAHYDROFOLATE REDUCTASE (NADPH)"/>
    <property type="match status" value="1"/>
</dbReference>
<keyword evidence="6" id="KW-0521">NADP</keyword>
<dbReference type="Gene3D" id="3.20.20.220">
    <property type="match status" value="1"/>
</dbReference>
<evidence type="ECO:0000313" key="10">
    <source>
        <dbReference type="EMBL" id="CEP08805.1"/>
    </source>
</evidence>
<evidence type="ECO:0000256" key="3">
    <source>
        <dbReference type="ARBA" id="ARBA00006743"/>
    </source>
</evidence>
<dbReference type="GO" id="GO:0009086">
    <property type="term" value="P:methionine biosynthetic process"/>
    <property type="evidence" value="ECO:0007669"/>
    <property type="project" value="TreeGrafter"/>
</dbReference>
<name>A0A0B7MZX0_9FUNG</name>
<evidence type="ECO:0000256" key="5">
    <source>
        <dbReference type="ARBA" id="ARBA00022827"/>
    </source>
</evidence>
<reference evidence="10 11" key="1">
    <citation type="submission" date="2014-09" db="EMBL/GenBank/DDBJ databases">
        <authorList>
            <person name="Ellenberger Sabrina"/>
        </authorList>
    </citation>
    <scope>NUCLEOTIDE SEQUENCE [LARGE SCALE GENOMIC DNA]</scope>
    <source>
        <strain evidence="10 11">CBS 412.66</strain>
    </source>
</reference>
<evidence type="ECO:0000256" key="4">
    <source>
        <dbReference type="ARBA" id="ARBA00022630"/>
    </source>
</evidence>
<dbReference type="Proteomes" id="UP000054107">
    <property type="component" value="Unassembled WGS sequence"/>
</dbReference>